<dbReference type="InterPro" id="IPR056002">
    <property type="entry name" value="DUF7580"/>
</dbReference>
<name>A0AAV9GJL2_9PEZI</name>
<dbReference type="AlphaFoldDB" id="A0AAV9GJL2"/>
<evidence type="ECO:0000256" key="1">
    <source>
        <dbReference type="SAM" id="Coils"/>
    </source>
</evidence>
<keyword evidence="1" id="KW-0175">Coiled coil</keyword>
<protein>
    <recommendedName>
        <fullName evidence="3">DUF7580 domain-containing protein</fullName>
    </recommendedName>
</protein>
<dbReference type="PANTHER" id="PTHR35186">
    <property type="entry name" value="ANK_REP_REGION DOMAIN-CONTAINING PROTEIN"/>
    <property type="match status" value="1"/>
</dbReference>
<keyword evidence="5" id="KW-1185">Reference proteome</keyword>
<feature type="coiled-coil region" evidence="1">
    <location>
        <begin position="99"/>
        <end position="133"/>
    </location>
</feature>
<sequence length="570" mass="62228">MSGFEIAGIILATIPILTPIVQNTVRSLSTRRYDQQLQRLIRNLKTEQVNLQNVVERLLDGLVPASQIQAMINDPMGDLWRDPTTALRIRGRLWDRAALETFETTIQSIKDSVDDLRKKLQEHSSSNAMLTRARFQFSSYDKSLAEIKAGIASLILLTSESIKMEPSRKTRSQGPFLTFLQAASRSLHRAIQSGLPCQSQCHHGVGLRLKNRKSVLNPHGNEEEIMQGLEFELAISGTPATGNEGLSWREILVKSAPVTPAADPIPTESTTTTPTTEPPSRAPATTLSTCGLASQVPDTTLTVAETSMSLCKMISDCQQTSAGGILIDSPRRYTVLPLAIKRAGNAGRQSLISLREVLERNDSFFLSFRDRLQIAVAVSSSILQLHGSPWLSDEPLSSHDIYFFVDGDAKDQRNTELTVLREEPFLIRAKRPRSSGSSTSPCSTAGPPPPHPTHPLVSGITTSALSCNKTLFSLGCLLLELISNEREPEFVRCSPRAGVNGPGSAPLSQYIAAHKALVTYSLPSDNYRGAVSRCLQGGLHKPGRGLDTEDVCQEVYSGVVALLERDLENT</sequence>
<feature type="region of interest" description="Disordered" evidence="2">
    <location>
        <begin position="259"/>
        <end position="286"/>
    </location>
</feature>
<accession>A0AAV9GJL2</accession>
<dbReference type="PANTHER" id="PTHR35186:SF4">
    <property type="entry name" value="PRION-INHIBITION AND PROPAGATION HELO DOMAIN-CONTAINING PROTEIN"/>
    <property type="match status" value="1"/>
</dbReference>
<reference evidence="4" key="1">
    <citation type="journal article" date="2023" name="Mol. Phylogenet. Evol.">
        <title>Genome-scale phylogeny and comparative genomics of the fungal order Sordariales.</title>
        <authorList>
            <person name="Hensen N."/>
            <person name="Bonometti L."/>
            <person name="Westerberg I."/>
            <person name="Brannstrom I.O."/>
            <person name="Guillou S."/>
            <person name="Cros-Aarteil S."/>
            <person name="Calhoun S."/>
            <person name="Haridas S."/>
            <person name="Kuo A."/>
            <person name="Mondo S."/>
            <person name="Pangilinan J."/>
            <person name="Riley R."/>
            <person name="LaButti K."/>
            <person name="Andreopoulos B."/>
            <person name="Lipzen A."/>
            <person name="Chen C."/>
            <person name="Yan M."/>
            <person name="Daum C."/>
            <person name="Ng V."/>
            <person name="Clum A."/>
            <person name="Steindorff A."/>
            <person name="Ohm R.A."/>
            <person name="Martin F."/>
            <person name="Silar P."/>
            <person name="Natvig D.O."/>
            <person name="Lalanne C."/>
            <person name="Gautier V."/>
            <person name="Ament-Velasquez S.L."/>
            <person name="Kruys A."/>
            <person name="Hutchinson M.I."/>
            <person name="Powell A.J."/>
            <person name="Barry K."/>
            <person name="Miller A.N."/>
            <person name="Grigoriev I.V."/>
            <person name="Debuchy R."/>
            <person name="Gladieux P."/>
            <person name="Hiltunen Thoren M."/>
            <person name="Johannesson H."/>
        </authorList>
    </citation>
    <scope>NUCLEOTIDE SEQUENCE</scope>
    <source>
        <strain evidence="4">PSN243</strain>
    </source>
</reference>
<feature type="region of interest" description="Disordered" evidence="2">
    <location>
        <begin position="430"/>
        <end position="457"/>
    </location>
</feature>
<feature type="compositionally biased region" description="Low complexity" evidence="2">
    <location>
        <begin position="434"/>
        <end position="445"/>
    </location>
</feature>
<dbReference type="Proteomes" id="UP001321760">
    <property type="component" value="Unassembled WGS sequence"/>
</dbReference>
<evidence type="ECO:0000256" key="2">
    <source>
        <dbReference type="SAM" id="MobiDB-lite"/>
    </source>
</evidence>
<evidence type="ECO:0000313" key="4">
    <source>
        <dbReference type="EMBL" id="KAK4447201.1"/>
    </source>
</evidence>
<proteinExistence type="predicted"/>
<feature type="domain" description="DUF7580" evidence="3">
    <location>
        <begin position="184"/>
        <end position="569"/>
    </location>
</feature>
<organism evidence="4 5">
    <name type="scientific">Podospora aff. communis PSN243</name>
    <dbReference type="NCBI Taxonomy" id="3040156"/>
    <lineage>
        <taxon>Eukaryota</taxon>
        <taxon>Fungi</taxon>
        <taxon>Dikarya</taxon>
        <taxon>Ascomycota</taxon>
        <taxon>Pezizomycotina</taxon>
        <taxon>Sordariomycetes</taxon>
        <taxon>Sordariomycetidae</taxon>
        <taxon>Sordariales</taxon>
        <taxon>Podosporaceae</taxon>
        <taxon>Podospora</taxon>
    </lineage>
</organism>
<feature type="compositionally biased region" description="Low complexity" evidence="2">
    <location>
        <begin position="266"/>
        <end position="275"/>
    </location>
</feature>
<dbReference type="Pfam" id="PF24476">
    <property type="entry name" value="DUF7580"/>
    <property type="match status" value="1"/>
</dbReference>
<evidence type="ECO:0000259" key="3">
    <source>
        <dbReference type="Pfam" id="PF24476"/>
    </source>
</evidence>
<evidence type="ECO:0000313" key="5">
    <source>
        <dbReference type="Proteomes" id="UP001321760"/>
    </source>
</evidence>
<dbReference type="EMBL" id="MU865951">
    <property type="protein sequence ID" value="KAK4447201.1"/>
    <property type="molecule type" value="Genomic_DNA"/>
</dbReference>
<gene>
    <name evidence="4" type="ORF">QBC34DRAFT_303606</name>
</gene>
<reference evidence="4" key="2">
    <citation type="submission" date="2023-05" db="EMBL/GenBank/DDBJ databases">
        <authorList>
            <consortium name="Lawrence Berkeley National Laboratory"/>
            <person name="Steindorff A."/>
            <person name="Hensen N."/>
            <person name="Bonometti L."/>
            <person name="Westerberg I."/>
            <person name="Brannstrom I.O."/>
            <person name="Guillou S."/>
            <person name="Cros-Aarteil S."/>
            <person name="Calhoun S."/>
            <person name="Haridas S."/>
            <person name="Kuo A."/>
            <person name="Mondo S."/>
            <person name="Pangilinan J."/>
            <person name="Riley R."/>
            <person name="Labutti K."/>
            <person name="Andreopoulos B."/>
            <person name="Lipzen A."/>
            <person name="Chen C."/>
            <person name="Yanf M."/>
            <person name="Daum C."/>
            <person name="Ng V."/>
            <person name="Clum A."/>
            <person name="Ohm R."/>
            <person name="Martin F."/>
            <person name="Silar P."/>
            <person name="Natvig D."/>
            <person name="Lalanne C."/>
            <person name="Gautier V."/>
            <person name="Ament-Velasquez S.L."/>
            <person name="Kruys A."/>
            <person name="Hutchinson M.I."/>
            <person name="Powell A.J."/>
            <person name="Barry K."/>
            <person name="Miller A.N."/>
            <person name="Grigoriev I.V."/>
            <person name="Debuchy R."/>
            <person name="Gladieux P."/>
            <person name="Thoren M.H."/>
            <person name="Johannesson H."/>
        </authorList>
    </citation>
    <scope>NUCLEOTIDE SEQUENCE</scope>
    <source>
        <strain evidence="4">PSN243</strain>
    </source>
</reference>
<comment type="caution">
    <text evidence="4">The sequence shown here is derived from an EMBL/GenBank/DDBJ whole genome shotgun (WGS) entry which is preliminary data.</text>
</comment>